<protein>
    <submittedName>
        <fullName evidence="4">AAA family ATPase</fullName>
    </submittedName>
</protein>
<sequence>MKILAIRGKNLASLAGEFEVDFEQEPLKSAGLFAISGPTGAGKSTLLDALCMALYESTPRLLKAGNKTLPDVGDFIVTQQDARNLLRRGAAEGHAEVDFVGNDGIGYRARWSVRRARGKAEGSLQKTGMSLKQLPDLQPIGGTNKEVLAEIVQRIGLSFEQFTRAVLLAQNEFSAFLKADDNERGELLETLTGSAIYSTLSQRAYARAKQEQLELQRINDRLADQKPLSDEARSQLEQDSSAASAAVAALDLRKTRLDAQLRWHQDDDKFQQNAQLAHAQLQQRQADQQAAAARRTDLQRVESVQAARPLVAEVDRLARSIAQDHGAIAECQTKLASADQTRQQADAALEIAQRTLIDAEQAQGVAAPALDQAKALDARIDTLLPAHRVAQQAQADADKAASLAQQDRQAKQAELSAAQQELQATEHWLAQHAPLQTLSENWPRWDILLKQSCTHRNEILHHEAILASIAQNEAKQNALLDATANALAAAGTALAAADTQRHHATQQHASIDISALQARKQSADTRRDQLVSAEHLWRTLAEQQTRQQALDVQSRDSQQAAVQADAALAKVSAQIPTLTAALAQAERSLKGAEAACADSVETLRAALEIDAPCPVCGAIEHPYSIANPQLHAMLASLQAEVANCRQQTQHAQQQQATHIADAASHRRQLGAIAQEQQQLHAAIQRQRQDWQAHPIAAELVGIEATEQADWFASQRATVQAQLLSINQIDAAWRSAAEAKDQAQTAFDRATADHNKKKEAASAAQTALTETKAKQRAVAEQLTQSQQRLSASLDQLDAAFGASDGAEKGHADGQIGWRSDWQADPEAFHAQCAQNAQQWLTQRNAREQSQQRSATLTLELAGLLDTHTKAEAERQRASSAFVASDAALKAMQAERQALFNGQSVQKIEAQLASAIAAAKTLLSQHTQASNDGKQAQTRTSEALEQAKARLTSHSSEAQAAAEHLADWINRVNVAKSSADSADPLSAEQLHTLLAHPADWIANERAALHAIDAAAQQAATVLQERSSQRQAHQQQRPPHDDDTAGTANTPAKADAEADNNTPQVAADINAKPIDALQQALHTLAAERQSAHAKATELQLALAQDQARRAHAADMLGTIAKQEATHRLWAQLNELIGAADGKKFRNYAQQFTLDVLLGYANRHLNELSRRYRLQRINDTLALMVVDQDMGDEQRSVHSLSGGESFLVSLALALGLASLSSNRVRVESLFIDEGFGSLDADTLRVAMDALDGLQSMGRKVGVISHVQEMTERIATRILVQRTAGGRSLVGVG</sequence>
<gene>
    <name evidence="4" type="ORF">ACFOFO_23075</name>
</gene>
<dbReference type="PANTHER" id="PTHR32114">
    <property type="entry name" value="ABC TRANSPORTER ABCH.3"/>
    <property type="match status" value="1"/>
</dbReference>
<dbReference type="Pfam" id="PF13558">
    <property type="entry name" value="SbcC_Walker_B"/>
    <property type="match status" value="1"/>
</dbReference>
<evidence type="ECO:0000313" key="4">
    <source>
        <dbReference type="EMBL" id="MFC3110800.1"/>
    </source>
</evidence>
<dbReference type="Gene3D" id="3.40.50.300">
    <property type="entry name" value="P-loop containing nucleotide triphosphate hydrolases"/>
    <property type="match status" value="2"/>
</dbReference>
<dbReference type="PANTHER" id="PTHR32114:SF2">
    <property type="entry name" value="ABC TRANSPORTER ABCH.3"/>
    <property type="match status" value="1"/>
</dbReference>
<dbReference type="EMBL" id="JBHRTP010000089">
    <property type="protein sequence ID" value="MFC3110800.1"/>
    <property type="molecule type" value="Genomic_DNA"/>
</dbReference>
<dbReference type="Proteomes" id="UP001595530">
    <property type="component" value="Unassembled WGS sequence"/>
</dbReference>
<comment type="caution">
    <text evidence="4">The sequence shown here is derived from an EMBL/GenBank/DDBJ whole genome shotgun (WGS) entry which is preliminary data.</text>
</comment>
<keyword evidence="1" id="KW-0175">Coiled coil</keyword>
<dbReference type="InterPro" id="IPR027417">
    <property type="entry name" value="P-loop_NTPase"/>
</dbReference>
<evidence type="ECO:0000256" key="1">
    <source>
        <dbReference type="SAM" id="Coils"/>
    </source>
</evidence>
<organism evidence="4 5">
    <name type="scientific">Undibacterium arcticum</name>
    <dbReference type="NCBI Taxonomy" id="1762892"/>
    <lineage>
        <taxon>Bacteria</taxon>
        <taxon>Pseudomonadati</taxon>
        <taxon>Pseudomonadota</taxon>
        <taxon>Betaproteobacteria</taxon>
        <taxon>Burkholderiales</taxon>
        <taxon>Oxalobacteraceae</taxon>
        <taxon>Undibacterium</taxon>
    </lineage>
</organism>
<reference evidence="5" key="1">
    <citation type="journal article" date="2019" name="Int. J. Syst. Evol. Microbiol.">
        <title>The Global Catalogue of Microorganisms (GCM) 10K type strain sequencing project: providing services to taxonomists for standard genome sequencing and annotation.</title>
        <authorList>
            <consortium name="The Broad Institute Genomics Platform"/>
            <consortium name="The Broad Institute Genome Sequencing Center for Infectious Disease"/>
            <person name="Wu L."/>
            <person name="Ma J."/>
        </authorList>
    </citation>
    <scope>NUCLEOTIDE SEQUENCE [LARGE SCALE GENOMIC DNA]</scope>
    <source>
        <strain evidence="5">KCTC 42986</strain>
    </source>
</reference>
<feature type="compositionally biased region" description="Polar residues" evidence="2">
    <location>
        <begin position="925"/>
        <end position="941"/>
    </location>
</feature>
<dbReference type="Pfam" id="PF13476">
    <property type="entry name" value="AAA_23"/>
    <property type="match status" value="1"/>
</dbReference>
<feature type="region of interest" description="Disordered" evidence="2">
    <location>
        <begin position="1017"/>
        <end position="1058"/>
    </location>
</feature>
<feature type="domain" description="Rad50/SbcC-type AAA" evidence="3">
    <location>
        <begin position="6"/>
        <end position="224"/>
    </location>
</feature>
<feature type="compositionally biased region" description="Basic and acidic residues" evidence="2">
    <location>
        <begin position="749"/>
        <end position="759"/>
    </location>
</feature>
<proteinExistence type="predicted"/>
<evidence type="ECO:0000259" key="3">
    <source>
        <dbReference type="Pfam" id="PF13476"/>
    </source>
</evidence>
<evidence type="ECO:0000256" key="2">
    <source>
        <dbReference type="SAM" id="MobiDB-lite"/>
    </source>
</evidence>
<dbReference type="InterPro" id="IPR038729">
    <property type="entry name" value="Rad50/SbcC_AAA"/>
</dbReference>
<keyword evidence="5" id="KW-1185">Reference proteome</keyword>
<feature type="coiled-coil region" evidence="1">
    <location>
        <begin position="335"/>
        <end position="362"/>
    </location>
</feature>
<feature type="region of interest" description="Disordered" evidence="2">
    <location>
        <begin position="744"/>
        <end position="767"/>
    </location>
</feature>
<dbReference type="RefSeq" id="WP_390323923.1">
    <property type="nucleotide sequence ID" value="NZ_JBHRTP010000089.1"/>
</dbReference>
<feature type="region of interest" description="Disordered" evidence="2">
    <location>
        <begin position="925"/>
        <end position="956"/>
    </location>
</feature>
<evidence type="ECO:0000313" key="5">
    <source>
        <dbReference type="Proteomes" id="UP001595530"/>
    </source>
</evidence>
<name>A0ABV7FA61_9BURK</name>
<dbReference type="SUPFAM" id="SSF52540">
    <property type="entry name" value="P-loop containing nucleoside triphosphate hydrolases"/>
    <property type="match status" value="1"/>
</dbReference>
<accession>A0ABV7FA61</accession>